<dbReference type="SUPFAM" id="SSF56672">
    <property type="entry name" value="DNA/RNA polymerases"/>
    <property type="match status" value="1"/>
</dbReference>
<reference evidence="2 3" key="1">
    <citation type="submission" date="2016-11" db="EMBL/GenBank/DDBJ databases">
        <title>Description of two novel members of the family Erysipelotrichaceae: Ileibacterium lipovorans gen. nov., sp. nov. and Dubosiella newyorkensis, gen. nov., sp. nov.</title>
        <authorList>
            <person name="Cox L.M."/>
            <person name="Sohn J."/>
            <person name="Tyrrell K.L."/>
            <person name="Citron D.M."/>
            <person name="Lawson P.A."/>
            <person name="Patel N.B."/>
            <person name="Iizumi T."/>
            <person name="Perez-Perez G.I."/>
            <person name="Goldstein E.J."/>
            <person name="Blaser M.J."/>
        </authorList>
    </citation>
    <scope>NUCLEOTIDE SEQUENCE [LARGE SCALE GENOMIC DNA]</scope>
    <source>
        <strain evidence="2 3">NYU-BL-K8</strain>
    </source>
</reference>
<organism evidence="2 3">
    <name type="scientific">Faecalibaculum rodentium</name>
    <dbReference type="NCBI Taxonomy" id="1702221"/>
    <lineage>
        <taxon>Bacteria</taxon>
        <taxon>Bacillati</taxon>
        <taxon>Bacillota</taxon>
        <taxon>Erysipelotrichia</taxon>
        <taxon>Erysipelotrichales</taxon>
        <taxon>Erysipelotrichaceae</taxon>
        <taxon>Faecalibaculum</taxon>
    </lineage>
</organism>
<dbReference type="InterPro" id="IPR043502">
    <property type="entry name" value="DNA/RNA_pol_sf"/>
</dbReference>
<name>A0A1Q9YI13_9FIRM</name>
<dbReference type="PANTHER" id="PTHR34047:SF8">
    <property type="entry name" value="PROTEIN YKFC"/>
    <property type="match status" value="1"/>
</dbReference>
<dbReference type="InterPro" id="IPR051083">
    <property type="entry name" value="GrpII_Intron_Splice-Mob/Def"/>
</dbReference>
<dbReference type="PANTHER" id="PTHR34047">
    <property type="entry name" value="NUCLEAR INTRON MATURASE 1, MITOCHONDRIAL-RELATED"/>
    <property type="match status" value="1"/>
</dbReference>
<feature type="domain" description="Reverse transcriptase" evidence="1">
    <location>
        <begin position="1"/>
        <end position="91"/>
    </location>
</feature>
<dbReference type="Proteomes" id="UP000186758">
    <property type="component" value="Unassembled WGS sequence"/>
</dbReference>
<evidence type="ECO:0000313" key="3">
    <source>
        <dbReference type="Proteomes" id="UP000186758"/>
    </source>
</evidence>
<dbReference type="InterPro" id="IPR000477">
    <property type="entry name" value="RT_dom"/>
</dbReference>
<dbReference type="RefSeq" id="WP_075886049.1">
    <property type="nucleotide sequence ID" value="NZ_MPJZ01000091.1"/>
</dbReference>
<dbReference type="Pfam" id="PF00078">
    <property type="entry name" value="RVT_1"/>
    <property type="match status" value="1"/>
</dbReference>
<dbReference type="Pfam" id="PF08388">
    <property type="entry name" value="GIIM"/>
    <property type="match status" value="1"/>
</dbReference>
<dbReference type="InterPro" id="IPR013597">
    <property type="entry name" value="Mat_intron_G2"/>
</dbReference>
<gene>
    <name evidence="2" type="ORF">BO223_10515</name>
</gene>
<proteinExistence type="predicted"/>
<accession>A0A1Q9YI13</accession>
<comment type="caution">
    <text evidence="2">The sequence shown here is derived from an EMBL/GenBank/DDBJ whole genome shotgun (WGS) entry which is preliminary data.</text>
</comment>
<dbReference type="AlphaFoldDB" id="A0A1Q9YI13"/>
<dbReference type="EMBL" id="MPJZ01000091">
    <property type="protein sequence ID" value="OLU43835.1"/>
    <property type="molecule type" value="Genomic_DNA"/>
</dbReference>
<protein>
    <recommendedName>
        <fullName evidence="1">Reverse transcriptase domain-containing protein</fullName>
    </recommendedName>
</protein>
<sequence length="244" mass="29270">MSGQKEASRREDLSPVLANIYLDQADKELESRGLRFTRYADDMLIYVKSEAANRVMKSFSNYLEKKLKLEVNASKSKVARPDEVKYLGFGFKRNKREWKAIPHEKSIHEFEQKIMKLTKQNWSVSLEERLEKINQVIRGWSNYYRCEWLYRYTVRKLDSKLRRRIRAIIWKQWKSIRKKEESLVRLGCPRDKAHSYVCARQGYVRCAVTLLNKYIRNEHLKKKGLLSMEEYFDTVSVRFMNTHV</sequence>
<evidence type="ECO:0000259" key="1">
    <source>
        <dbReference type="PROSITE" id="PS50878"/>
    </source>
</evidence>
<dbReference type="PROSITE" id="PS50878">
    <property type="entry name" value="RT_POL"/>
    <property type="match status" value="1"/>
</dbReference>
<evidence type="ECO:0000313" key="2">
    <source>
        <dbReference type="EMBL" id="OLU43835.1"/>
    </source>
</evidence>